<dbReference type="AlphaFoldDB" id="A0A2X2BFE5"/>
<dbReference type="Gene3D" id="2.150.10.10">
    <property type="entry name" value="Serralysin-like metalloprotease, C-terminal"/>
    <property type="match status" value="1"/>
</dbReference>
<dbReference type="InterPro" id="IPR011049">
    <property type="entry name" value="Serralysin-like_metalloprot_C"/>
</dbReference>
<dbReference type="EMBL" id="UAUE01000004">
    <property type="protein sequence ID" value="SPY94657.1"/>
    <property type="molecule type" value="Genomic_DNA"/>
</dbReference>
<protein>
    <submittedName>
        <fullName evidence="2">RTX family protein</fullName>
        <ecNumber evidence="2">3.4.24.40</ecNumber>
    </submittedName>
</protein>
<keyword evidence="2" id="KW-0378">Hydrolase</keyword>
<keyword evidence="1" id="KW-0106">Calcium</keyword>
<dbReference type="InterPro" id="IPR001343">
    <property type="entry name" value="Hemolysn_Ca-bd"/>
</dbReference>
<evidence type="ECO:0000313" key="3">
    <source>
        <dbReference type="Proteomes" id="UP000251485"/>
    </source>
</evidence>
<dbReference type="EC" id="3.4.24.40" evidence="2"/>
<reference evidence="2 3" key="1">
    <citation type="submission" date="2018-06" db="EMBL/GenBank/DDBJ databases">
        <authorList>
            <consortium name="Pathogen Informatics"/>
            <person name="Doyle S."/>
        </authorList>
    </citation>
    <scope>NUCLEOTIDE SEQUENCE [LARGE SCALE GENOMIC DNA]</scope>
    <source>
        <strain evidence="2 3">NCTC10975</strain>
    </source>
</reference>
<dbReference type="GO" id="GO:0016787">
    <property type="term" value="F:hydrolase activity"/>
    <property type="evidence" value="ECO:0007669"/>
    <property type="project" value="UniProtKB-KW"/>
</dbReference>
<dbReference type="Proteomes" id="UP000251485">
    <property type="component" value="Unassembled WGS sequence"/>
</dbReference>
<name>A0A2X2BFE5_PROMI</name>
<evidence type="ECO:0000313" key="2">
    <source>
        <dbReference type="EMBL" id="SPY94657.1"/>
    </source>
</evidence>
<proteinExistence type="predicted"/>
<dbReference type="Pfam" id="PF00353">
    <property type="entry name" value="HemolysinCabind"/>
    <property type="match status" value="1"/>
</dbReference>
<dbReference type="GO" id="GO:0005509">
    <property type="term" value="F:calcium ion binding"/>
    <property type="evidence" value="ECO:0007669"/>
    <property type="project" value="InterPro"/>
</dbReference>
<gene>
    <name evidence="2" type="primary">prtC_1</name>
    <name evidence="2" type="ORF">NCTC10975_01004</name>
</gene>
<evidence type="ECO:0000256" key="1">
    <source>
        <dbReference type="ARBA" id="ARBA00022837"/>
    </source>
</evidence>
<dbReference type="SUPFAM" id="SSF51120">
    <property type="entry name" value="beta-Roll"/>
    <property type="match status" value="1"/>
</dbReference>
<accession>A0A2X2BFE5</accession>
<sequence>MQNLSSGELTDDLIKSTARKQYFEPSWRENELFYFNTYNGDDIIAAPLITQNIFDIHNGTKRLSGGEKDDTFNVFTSKSPRYASRFYGREGNDTLRIIQTEKKYIGYEVNLSKNYIKFIGGENKSNSQSFHARLFIFQDQGQIYTHKLADAMPNITLQKQPVIAYLESIENVVGSEIGNDIIYGDQKNNYLNGMGGVDSLYGLAGDDTLVLREGYAQGGAGNDSYTILRASNTDNNVKQLETIIDEETHTEASLIQLNYTFDEITAISRRENRYCFYA</sequence>
<organism evidence="2 3">
    <name type="scientific">Proteus mirabilis</name>
    <dbReference type="NCBI Taxonomy" id="584"/>
    <lineage>
        <taxon>Bacteria</taxon>
        <taxon>Pseudomonadati</taxon>
        <taxon>Pseudomonadota</taxon>
        <taxon>Gammaproteobacteria</taxon>
        <taxon>Enterobacterales</taxon>
        <taxon>Morganellaceae</taxon>
        <taxon>Proteus</taxon>
    </lineage>
</organism>